<feature type="compositionally biased region" description="Polar residues" evidence="11">
    <location>
        <begin position="15"/>
        <end position="25"/>
    </location>
</feature>
<dbReference type="EMBL" id="DROM01000369">
    <property type="protein sequence ID" value="HHH13800.1"/>
    <property type="molecule type" value="Genomic_DNA"/>
</dbReference>
<dbReference type="GO" id="GO:0005737">
    <property type="term" value="C:cytoplasm"/>
    <property type="evidence" value="ECO:0007669"/>
    <property type="project" value="UniProtKB-SubCell"/>
</dbReference>
<dbReference type="AlphaFoldDB" id="A0A7C5N0H4"/>
<dbReference type="InterPro" id="IPR013785">
    <property type="entry name" value="Aldolase_TIM"/>
</dbReference>
<dbReference type="PROSITE" id="PS51918">
    <property type="entry name" value="RADICAL_SAM"/>
    <property type="match status" value="1"/>
</dbReference>
<keyword evidence="9 10" id="KW-0143">Chaperone</keyword>
<keyword evidence="10" id="KW-0004">4Fe-4S</keyword>
<dbReference type="SFLD" id="SFLDF00562">
    <property type="entry name" value="HemN-like__clustered_with_heat"/>
    <property type="match status" value="1"/>
</dbReference>
<dbReference type="SFLD" id="SFLDS00029">
    <property type="entry name" value="Radical_SAM"/>
    <property type="match status" value="1"/>
</dbReference>
<reference evidence="13" key="1">
    <citation type="journal article" date="2020" name="mSystems">
        <title>Genome- and Community-Level Interaction Insights into Carbon Utilization and Element Cycling Functions of Hydrothermarchaeota in Hydrothermal Sediment.</title>
        <authorList>
            <person name="Zhou Z."/>
            <person name="Liu Y."/>
            <person name="Xu W."/>
            <person name="Pan J."/>
            <person name="Luo Z.H."/>
            <person name="Li M."/>
        </authorList>
    </citation>
    <scope>NUCLEOTIDE SEQUENCE [LARGE SCALE GENOMIC DNA]</scope>
    <source>
        <strain evidence="13">HyVt-535</strain>
    </source>
</reference>
<evidence type="ECO:0000256" key="7">
    <source>
        <dbReference type="ARBA" id="ARBA00023004"/>
    </source>
</evidence>
<comment type="function">
    <text evidence="10">Probably acts as a heme chaperone, transferring heme to an unknown acceptor. Binds one molecule of heme per monomer, possibly covalently. Binds 1 [4Fe-4S] cluster. The cluster is coordinated with 3 cysteines and an exchangeable S-adenosyl-L-methionine.</text>
</comment>
<dbReference type="Pfam" id="PF06969">
    <property type="entry name" value="HemN_C"/>
    <property type="match status" value="1"/>
</dbReference>
<keyword evidence="7 10" id="KW-0408">Iron</keyword>
<comment type="cofactor">
    <cofactor evidence="1">
        <name>[4Fe-4S] cluster</name>
        <dbReference type="ChEBI" id="CHEBI:49883"/>
    </cofactor>
</comment>
<evidence type="ECO:0000313" key="13">
    <source>
        <dbReference type="EMBL" id="HHH13800.1"/>
    </source>
</evidence>
<dbReference type="InterPro" id="IPR006638">
    <property type="entry name" value="Elp3/MiaA/NifB-like_rSAM"/>
</dbReference>
<dbReference type="InterPro" id="IPR004559">
    <property type="entry name" value="HemW-like"/>
</dbReference>
<evidence type="ECO:0000256" key="2">
    <source>
        <dbReference type="ARBA" id="ARBA00006100"/>
    </source>
</evidence>
<dbReference type="CDD" id="cd01335">
    <property type="entry name" value="Radical_SAM"/>
    <property type="match status" value="1"/>
</dbReference>
<evidence type="ECO:0000256" key="11">
    <source>
        <dbReference type="SAM" id="MobiDB-lite"/>
    </source>
</evidence>
<dbReference type="InterPro" id="IPR058240">
    <property type="entry name" value="rSAM_sf"/>
</dbReference>
<name>A0A7C5N0H4_9GAMM</name>
<organism evidence="13">
    <name type="scientific">Thiolapillus brandeum</name>
    <dbReference type="NCBI Taxonomy" id="1076588"/>
    <lineage>
        <taxon>Bacteria</taxon>
        <taxon>Pseudomonadati</taxon>
        <taxon>Pseudomonadota</taxon>
        <taxon>Gammaproteobacteria</taxon>
        <taxon>Chromatiales</taxon>
        <taxon>Sedimenticolaceae</taxon>
        <taxon>Thiolapillus</taxon>
    </lineage>
</organism>
<protein>
    <recommendedName>
        <fullName evidence="3 10">Heme chaperone HemW</fullName>
    </recommendedName>
</protein>
<comment type="similarity">
    <text evidence="2">Belongs to the anaerobic coproporphyrinogen-III oxidase family. HemW subfamily.</text>
</comment>
<evidence type="ECO:0000256" key="5">
    <source>
        <dbReference type="ARBA" id="ARBA00022691"/>
    </source>
</evidence>
<accession>A0A7C5N0H4</accession>
<dbReference type="InterPro" id="IPR007197">
    <property type="entry name" value="rSAM"/>
</dbReference>
<evidence type="ECO:0000256" key="3">
    <source>
        <dbReference type="ARBA" id="ARBA00017228"/>
    </source>
</evidence>
<evidence type="ECO:0000256" key="1">
    <source>
        <dbReference type="ARBA" id="ARBA00001966"/>
    </source>
</evidence>
<keyword evidence="5 10" id="KW-0949">S-adenosyl-L-methionine</keyword>
<feature type="region of interest" description="Disordered" evidence="11">
    <location>
        <begin position="1"/>
        <end position="35"/>
    </location>
</feature>
<keyword evidence="4 10" id="KW-0349">Heme</keyword>
<dbReference type="SFLD" id="SFLDG01082">
    <property type="entry name" value="B12-binding_domain_containing"/>
    <property type="match status" value="1"/>
</dbReference>
<dbReference type="Gene3D" id="3.20.20.70">
    <property type="entry name" value="Aldolase class I"/>
    <property type="match status" value="1"/>
</dbReference>
<dbReference type="SMART" id="SM00729">
    <property type="entry name" value="Elp3"/>
    <property type="match status" value="1"/>
</dbReference>
<sequence>MDVLAAVPPKAPGTATVSANSSTPQIPREHTEPDPPGLGLYVHVPWCLRKCPYCDFNSHALRGEPDEARYLQALLEDLDHDLETAPDRLVETVFIGGGTPSLLKGETVAALLEGIRQRVALAADAEITLEANPGAVDSVHFLDYRRAGVNRLSIGVQSFDAAQLQRLGRIHDPRQAVEAFEAARVAGFDNINLDLMFGLPEQTVAEALADLEQALALAPEHLSWYQLTLEPNTLFHARPPALPEEEVFWEIQEAGLALLAEAGYRRYEISAFARGGRRCRHNLNYWTFGDYLGIGAGAHGKHTTGGAVVRYWKERHPERYMEAPRVRGERRVGGAELPLEFLMNALRLVEGVEEALFHRRTGLPLGRLEPALSRARARGLMVKGRLQATARGLDFLNDLLLEFDHE</sequence>
<evidence type="ECO:0000256" key="8">
    <source>
        <dbReference type="ARBA" id="ARBA00023014"/>
    </source>
</evidence>
<dbReference type="GO" id="GO:0004109">
    <property type="term" value="F:coproporphyrinogen oxidase activity"/>
    <property type="evidence" value="ECO:0007669"/>
    <property type="project" value="InterPro"/>
</dbReference>
<dbReference type="NCBIfam" id="TIGR00539">
    <property type="entry name" value="hemN_rel"/>
    <property type="match status" value="1"/>
</dbReference>
<keyword evidence="8 10" id="KW-0411">Iron-sulfur</keyword>
<evidence type="ECO:0000259" key="12">
    <source>
        <dbReference type="PROSITE" id="PS51918"/>
    </source>
</evidence>
<evidence type="ECO:0000256" key="9">
    <source>
        <dbReference type="ARBA" id="ARBA00023186"/>
    </source>
</evidence>
<dbReference type="GO" id="GO:0046872">
    <property type="term" value="F:metal ion binding"/>
    <property type="evidence" value="ECO:0007669"/>
    <property type="project" value="UniProtKB-UniRule"/>
</dbReference>
<feature type="domain" description="Radical SAM core" evidence="12">
    <location>
        <begin position="32"/>
        <end position="265"/>
    </location>
</feature>
<dbReference type="GO" id="GO:0006779">
    <property type="term" value="P:porphyrin-containing compound biosynthetic process"/>
    <property type="evidence" value="ECO:0007669"/>
    <property type="project" value="InterPro"/>
</dbReference>
<proteinExistence type="inferred from homology"/>
<dbReference type="PANTHER" id="PTHR13932:SF5">
    <property type="entry name" value="RADICAL S-ADENOSYL METHIONINE DOMAIN-CONTAINING PROTEIN 1, MITOCHONDRIAL"/>
    <property type="match status" value="1"/>
</dbReference>
<dbReference type="SUPFAM" id="SSF102114">
    <property type="entry name" value="Radical SAM enzymes"/>
    <property type="match status" value="1"/>
</dbReference>
<evidence type="ECO:0000256" key="6">
    <source>
        <dbReference type="ARBA" id="ARBA00022723"/>
    </source>
</evidence>
<dbReference type="SFLD" id="SFLDG01065">
    <property type="entry name" value="anaerobic_coproporphyrinogen-I"/>
    <property type="match status" value="1"/>
</dbReference>
<dbReference type="GO" id="GO:0051539">
    <property type="term" value="F:4 iron, 4 sulfur cluster binding"/>
    <property type="evidence" value="ECO:0007669"/>
    <property type="project" value="UniProtKB-UniRule"/>
</dbReference>
<dbReference type="PANTHER" id="PTHR13932">
    <property type="entry name" value="COPROPORPHYRINIGEN III OXIDASE"/>
    <property type="match status" value="1"/>
</dbReference>
<dbReference type="Pfam" id="PF04055">
    <property type="entry name" value="Radical_SAM"/>
    <property type="match status" value="1"/>
</dbReference>
<dbReference type="InterPro" id="IPR034505">
    <property type="entry name" value="Coproporphyrinogen-III_oxidase"/>
</dbReference>
<evidence type="ECO:0000256" key="4">
    <source>
        <dbReference type="ARBA" id="ARBA00022617"/>
    </source>
</evidence>
<comment type="caution">
    <text evidence="13">The sequence shown here is derived from an EMBL/GenBank/DDBJ whole genome shotgun (WGS) entry which is preliminary data.</text>
</comment>
<keyword evidence="10" id="KW-0963">Cytoplasm</keyword>
<gene>
    <name evidence="13" type="primary">hemW</name>
    <name evidence="13" type="ORF">ENJ98_06140</name>
</gene>
<dbReference type="InterPro" id="IPR010723">
    <property type="entry name" value="HemN_C"/>
</dbReference>
<dbReference type="Proteomes" id="UP000886100">
    <property type="component" value="Unassembled WGS sequence"/>
</dbReference>
<dbReference type="SFLD" id="SFLDF00288">
    <property type="entry name" value="HemN-like__clustered_with_nucl"/>
    <property type="match status" value="1"/>
</dbReference>
<comment type="subcellular location">
    <subcellularLocation>
        <location evidence="10">Cytoplasm</location>
    </subcellularLocation>
</comment>
<evidence type="ECO:0000256" key="10">
    <source>
        <dbReference type="RuleBase" id="RU364116"/>
    </source>
</evidence>
<keyword evidence="6 10" id="KW-0479">Metal-binding</keyword>